<dbReference type="Proteomes" id="UP000309676">
    <property type="component" value="Unassembled WGS sequence"/>
</dbReference>
<keyword evidence="2" id="KW-0175">Coiled coil</keyword>
<organism evidence="5 6">
    <name type="scientific">Paenibacillus antri</name>
    <dbReference type="NCBI Taxonomy" id="2582848"/>
    <lineage>
        <taxon>Bacteria</taxon>
        <taxon>Bacillati</taxon>
        <taxon>Bacillota</taxon>
        <taxon>Bacilli</taxon>
        <taxon>Bacillales</taxon>
        <taxon>Paenibacillaceae</taxon>
        <taxon>Paenibacillus</taxon>
    </lineage>
</organism>
<dbReference type="PANTHER" id="PTHR21666:SF270">
    <property type="entry name" value="MUREIN HYDROLASE ACTIVATOR ENVC"/>
    <property type="match status" value="1"/>
</dbReference>
<feature type="domain" description="Peptidoglycan hydrolase PcsB coiled-coil" evidence="4">
    <location>
        <begin position="113"/>
        <end position="178"/>
    </location>
</feature>
<feature type="coiled-coil region" evidence="2">
    <location>
        <begin position="35"/>
        <end position="97"/>
    </location>
</feature>
<dbReference type="CDD" id="cd12797">
    <property type="entry name" value="M23_peptidase"/>
    <property type="match status" value="1"/>
</dbReference>
<evidence type="ECO:0000259" key="3">
    <source>
        <dbReference type="Pfam" id="PF01551"/>
    </source>
</evidence>
<dbReference type="GO" id="GO:0004222">
    <property type="term" value="F:metalloendopeptidase activity"/>
    <property type="evidence" value="ECO:0007669"/>
    <property type="project" value="TreeGrafter"/>
</dbReference>
<proteinExistence type="predicted"/>
<feature type="coiled-coil region" evidence="2">
    <location>
        <begin position="158"/>
        <end position="244"/>
    </location>
</feature>
<dbReference type="Pfam" id="PF01551">
    <property type="entry name" value="Peptidase_M23"/>
    <property type="match status" value="1"/>
</dbReference>
<dbReference type="SUPFAM" id="SSF51261">
    <property type="entry name" value="Duplicated hybrid motif"/>
    <property type="match status" value="1"/>
</dbReference>
<dbReference type="InterPro" id="IPR016047">
    <property type="entry name" value="M23ase_b-sheet_dom"/>
</dbReference>
<keyword evidence="1" id="KW-0732">Signal</keyword>
<keyword evidence="6" id="KW-1185">Reference proteome</keyword>
<accession>A0A5R9G6M7</accession>
<evidence type="ECO:0000256" key="1">
    <source>
        <dbReference type="ARBA" id="ARBA00022729"/>
    </source>
</evidence>
<feature type="domain" description="M23ase beta-sheet core" evidence="3">
    <location>
        <begin position="285"/>
        <end position="379"/>
    </location>
</feature>
<gene>
    <name evidence="5" type="ORF">FE782_21905</name>
</gene>
<sequence>MKKILLIFAFLGILFEYNLPVISGASAISSESIVLQKLIHRKEAVKRQAEAATNRIEEIEKEKERAVLDMRTLMEQIEEASSDLMNIQSKINAATAKLLVTEKQLETAIHHADERNVQVQSRVVMIYKEGYVPYLDVLLHSASFSDFLQRADSLLFMIRREKELFEIAKREKRIVEQKIDGMERLLSELSTSYNELTFIKKTLQVKEKNKEVLIASLASEVEELEELTEEQEAFLLEVARTESELLRKQTASGSVKFAYPLVKKARLSSGFGTRTDPVTGKKGASHKGVDFAAPAGTNILASKEGTVLVTDWISGYGNTVIIDHGGGVWTLYAHMRSIDARQGDNVKKGEVIGEVGATGKATGNNLHFEVRVNEKAVDPKPYLGL</sequence>
<evidence type="ECO:0000313" key="6">
    <source>
        <dbReference type="Proteomes" id="UP000309676"/>
    </source>
</evidence>
<dbReference type="OrthoDB" id="9805799at2"/>
<evidence type="ECO:0000313" key="5">
    <source>
        <dbReference type="EMBL" id="TLS49996.1"/>
    </source>
</evidence>
<evidence type="ECO:0000256" key="2">
    <source>
        <dbReference type="SAM" id="Coils"/>
    </source>
</evidence>
<dbReference type="EMBL" id="VCIW01000017">
    <property type="protein sequence ID" value="TLS49996.1"/>
    <property type="molecule type" value="Genomic_DNA"/>
</dbReference>
<dbReference type="AlphaFoldDB" id="A0A5R9G6M7"/>
<dbReference type="InterPro" id="IPR050570">
    <property type="entry name" value="Cell_wall_metabolism_enzyme"/>
</dbReference>
<evidence type="ECO:0000259" key="4">
    <source>
        <dbReference type="Pfam" id="PF24568"/>
    </source>
</evidence>
<dbReference type="Gene3D" id="6.10.250.3150">
    <property type="match status" value="1"/>
</dbReference>
<name>A0A5R9G6M7_9BACL</name>
<dbReference type="Pfam" id="PF24568">
    <property type="entry name" value="CC_PcsB"/>
    <property type="match status" value="1"/>
</dbReference>
<protein>
    <submittedName>
        <fullName evidence="5">Uncharacterized protein</fullName>
    </submittedName>
</protein>
<dbReference type="PANTHER" id="PTHR21666">
    <property type="entry name" value="PEPTIDASE-RELATED"/>
    <property type="match status" value="1"/>
</dbReference>
<dbReference type="InterPro" id="IPR057309">
    <property type="entry name" value="PcsB_CC"/>
</dbReference>
<dbReference type="InterPro" id="IPR011055">
    <property type="entry name" value="Dup_hybrid_motif"/>
</dbReference>
<dbReference type="Gene3D" id="2.70.70.10">
    <property type="entry name" value="Glucose Permease (Domain IIA)"/>
    <property type="match status" value="1"/>
</dbReference>
<comment type="caution">
    <text evidence="5">The sequence shown here is derived from an EMBL/GenBank/DDBJ whole genome shotgun (WGS) entry which is preliminary data.</text>
</comment>
<reference evidence="5 6" key="1">
    <citation type="submission" date="2019-05" db="EMBL/GenBank/DDBJ databases">
        <authorList>
            <person name="Narsing Rao M.P."/>
            <person name="Li W.J."/>
        </authorList>
    </citation>
    <scope>NUCLEOTIDE SEQUENCE [LARGE SCALE GENOMIC DNA]</scope>
    <source>
        <strain evidence="5 6">SYSU_K30003</strain>
    </source>
</reference>
<dbReference type="SUPFAM" id="SSF57997">
    <property type="entry name" value="Tropomyosin"/>
    <property type="match status" value="1"/>
</dbReference>
<dbReference type="RefSeq" id="WP_138196480.1">
    <property type="nucleotide sequence ID" value="NZ_VCIW01000017.1"/>
</dbReference>